<dbReference type="Proteomes" id="UP000499080">
    <property type="component" value="Unassembled WGS sequence"/>
</dbReference>
<keyword evidence="3" id="KW-1185">Reference proteome</keyword>
<evidence type="ECO:0000313" key="3">
    <source>
        <dbReference type="Proteomes" id="UP000499080"/>
    </source>
</evidence>
<evidence type="ECO:0000313" key="2">
    <source>
        <dbReference type="EMBL" id="GBO33813.1"/>
    </source>
</evidence>
<proteinExistence type="predicted"/>
<accession>A0A4Y2W805</accession>
<feature type="region of interest" description="Disordered" evidence="1">
    <location>
        <begin position="36"/>
        <end position="58"/>
    </location>
</feature>
<comment type="caution">
    <text evidence="2">The sequence shown here is derived from an EMBL/GenBank/DDBJ whole genome shotgun (WGS) entry which is preliminary data.</text>
</comment>
<name>A0A4Y2W805_ARAVE</name>
<feature type="non-terminal residue" evidence="2">
    <location>
        <position position="1"/>
    </location>
</feature>
<sequence length="58" mass="6433">PFIAILCSRPKAKCGKISNKVHEHLEIRTPAPIDLDAILSESSDRKESESDLDESDLN</sequence>
<gene>
    <name evidence="2" type="ORF">AVEN_224181_1</name>
</gene>
<organism evidence="2 3">
    <name type="scientific">Araneus ventricosus</name>
    <name type="common">Orbweaver spider</name>
    <name type="synonym">Epeira ventricosa</name>
    <dbReference type="NCBI Taxonomy" id="182803"/>
    <lineage>
        <taxon>Eukaryota</taxon>
        <taxon>Metazoa</taxon>
        <taxon>Ecdysozoa</taxon>
        <taxon>Arthropoda</taxon>
        <taxon>Chelicerata</taxon>
        <taxon>Arachnida</taxon>
        <taxon>Araneae</taxon>
        <taxon>Araneomorphae</taxon>
        <taxon>Entelegynae</taxon>
        <taxon>Araneoidea</taxon>
        <taxon>Araneidae</taxon>
        <taxon>Araneus</taxon>
    </lineage>
</organism>
<evidence type="ECO:0000256" key="1">
    <source>
        <dbReference type="SAM" id="MobiDB-lite"/>
    </source>
</evidence>
<dbReference type="EMBL" id="BGPR01057514">
    <property type="protein sequence ID" value="GBO33813.1"/>
    <property type="molecule type" value="Genomic_DNA"/>
</dbReference>
<reference evidence="2 3" key="1">
    <citation type="journal article" date="2019" name="Sci. Rep.">
        <title>Orb-weaving spider Araneus ventricosus genome elucidates the spidroin gene catalogue.</title>
        <authorList>
            <person name="Kono N."/>
            <person name="Nakamura H."/>
            <person name="Ohtoshi R."/>
            <person name="Moran D.A.P."/>
            <person name="Shinohara A."/>
            <person name="Yoshida Y."/>
            <person name="Fujiwara M."/>
            <person name="Mori M."/>
            <person name="Tomita M."/>
            <person name="Arakawa K."/>
        </authorList>
    </citation>
    <scope>NUCLEOTIDE SEQUENCE [LARGE SCALE GENOMIC DNA]</scope>
</reference>
<dbReference type="AlphaFoldDB" id="A0A4Y2W805"/>
<protein>
    <submittedName>
        <fullName evidence="2">Uncharacterized protein</fullName>
    </submittedName>
</protein>